<sequence length="44" mass="5049">MPKHTLAKSPIHRRAHTPIHTHTHTYGQLRLSLLVQLEPGTFLL</sequence>
<reference evidence="2" key="2">
    <citation type="journal article" date="2015" name="Fish Shellfish Immunol.">
        <title>Early steps in the European eel (Anguilla anguilla)-Vibrio vulnificus interaction in the gills: Role of the RtxA13 toxin.</title>
        <authorList>
            <person name="Callol A."/>
            <person name="Pajuelo D."/>
            <person name="Ebbesson L."/>
            <person name="Teles M."/>
            <person name="MacKenzie S."/>
            <person name="Amaro C."/>
        </authorList>
    </citation>
    <scope>NUCLEOTIDE SEQUENCE</scope>
</reference>
<accession>A0A0E9SNN5</accession>
<reference evidence="2" key="1">
    <citation type="submission" date="2014-11" db="EMBL/GenBank/DDBJ databases">
        <authorList>
            <person name="Amaro Gonzalez C."/>
        </authorList>
    </citation>
    <scope>NUCLEOTIDE SEQUENCE</scope>
</reference>
<dbReference type="EMBL" id="GBXM01066439">
    <property type="protein sequence ID" value="JAH42138.1"/>
    <property type="molecule type" value="Transcribed_RNA"/>
</dbReference>
<evidence type="ECO:0000256" key="1">
    <source>
        <dbReference type="SAM" id="MobiDB-lite"/>
    </source>
</evidence>
<feature type="region of interest" description="Disordered" evidence="1">
    <location>
        <begin position="1"/>
        <end position="22"/>
    </location>
</feature>
<protein>
    <submittedName>
        <fullName evidence="2">Uncharacterized protein</fullName>
    </submittedName>
</protein>
<organism evidence="2">
    <name type="scientific">Anguilla anguilla</name>
    <name type="common">European freshwater eel</name>
    <name type="synonym">Muraena anguilla</name>
    <dbReference type="NCBI Taxonomy" id="7936"/>
    <lineage>
        <taxon>Eukaryota</taxon>
        <taxon>Metazoa</taxon>
        <taxon>Chordata</taxon>
        <taxon>Craniata</taxon>
        <taxon>Vertebrata</taxon>
        <taxon>Euteleostomi</taxon>
        <taxon>Actinopterygii</taxon>
        <taxon>Neopterygii</taxon>
        <taxon>Teleostei</taxon>
        <taxon>Anguilliformes</taxon>
        <taxon>Anguillidae</taxon>
        <taxon>Anguilla</taxon>
    </lineage>
</organism>
<name>A0A0E9SNN5_ANGAN</name>
<evidence type="ECO:0000313" key="2">
    <source>
        <dbReference type="EMBL" id="JAH42138.1"/>
    </source>
</evidence>
<dbReference type="AlphaFoldDB" id="A0A0E9SNN5"/>
<proteinExistence type="predicted"/>